<keyword evidence="5" id="KW-0436">Ligase</keyword>
<dbReference type="NCBIfam" id="NF003417">
    <property type="entry name" value="PRK04813.1"/>
    <property type="match status" value="3"/>
</dbReference>
<dbReference type="GO" id="GO:0008610">
    <property type="term" value="P:lipid biosynthetic process"/>
    <property type="evidence" value="ECO:0007669"/>
    <property type="project" value="UniProtKB-ARBA"/>
</dbReference>
<evidence type="ECO:0000256" key="7">
    <source>
        <dbReference type="ARBA" id="ARBA00023194"/>
    </source>
</evidence>
<dbReference type="PROSITE" id="PS50075">
    <property type="entry name" value="CARRIER"/>
    <property type="match status" value="3"/>
</dbReference>
<keyword evidence="7" id="KW-0045">Antibiotic biosynthesis</keyword>
<dbReference type="InterPro" id="IPR025110">
    <property type="entry name" value="AMP-bd_C"/>
</dbReference>
<evidence type="ECO:0000259" key="10">
    <source>
        <dbReference type="PROSITE" id="PS50075"/>
    </source>
</evidence>
<dbReference type="Pfam" id="PF00550">
    <property type="entry name" value="PP-binding"/>
    <property type="match status" value="3"/>
</dbReference>
<dbReference type="GO" id="GO:0044550">
    <property type="term" value="P:secondary metabolite biosynthetic process"/>
    <property type="evidence" value="ECO:0007669"/>
    <property type="project" value="UniProtKB-ARBA"/>
</dbReference>
<dbReference type="InterPro" id="IPR045851">
    <property type="entry name" value="AMP-bd_C_sf"/>
</dbReference>
<dbReference type="PROSITE" id="PS00012">
    <property type="entry name" value="PHOSPHOPANTETHEINE"/>
    <property type="match status" value="1"/>
</dbReference>
<dbReference type="InterPro" id="IPR009081">
    <property type="entry name" value="PP-bd_ACP"/>
</dbReference>
<accession>A0A7G5C4N7</accession>
<evidence type="ECO:0000313" key="12">
    <source>
        <dbReference type="Proteomes" id="UP000515679"/>
    </source>
</evidence>
<dbReference type="Gene3D" id="3.30.559.30">
    <property type="entry name" value="Nonribosomal peptide synthetase, condensation domain"/>
    <property type="match status" value="3"/>
</dbReference>
<dbReference type="GO" id="GO:0043041">
    <property type="term" value="P:amino acid activation for nonribosomal peptide biosynthetic process"/>
    <property type="evidence" value="ECO:0007669"/>
    <property type="project" value="TreeGrafter"/>
</dbReference>
<dbReference type="CDD" id="cd19531">
    <property type="entry name" value="LCL_NRPS-like"/>
    <property type="match status" value="1"/>
</dbReference>
<gene>
    <name evidence="11" type="ORF">FPL14_25655</name>
</gene>
<dbReference type="SUPFAM" id="SSF56801">
    <property type="entry name" value="Acetyl-CoA synthetase-like"/>
    <property type="match status" value="3"/>
</dbReference>
<dbReference type="Proteomes" id="UP000515679">
    <property type="component" value="Chromosome"/>
</dbReference>
<dbReference type="Gene3D" id="1.10.1200.10">
    <property type="entry name" value="ACP-like"/>
    <property type="match status" value="3"/>
</dbReference>
<dbReference type="KEGG" id="cchl:FPL14_25655"/>
<dbReference type="PROSITE" id="PS00455">
    <property type="entry name" value="AMP_BINDING"/>
    <property type="match status" value="3"/>
</dbReference>
<keyword evidence="3" id="KW-0596">Phosphopantetheine</keyword>
<dbReference type="FunFam" id="3.40.50.980:FF:000002">
    <property type="entry name" value="Enterobactin synthetase component F"/>
    <property type="match status" value="1"/>
</dbReference>
<organism evidence="11 12">
    <name type="scientific">Cohnella cholangitidis</name>
    <dbReference type="NCBI Taxonomy" id="2598458"/>
    <lineage>
        <taxon>Bacteria</taxon>
        <taxon>Bacillati</taxon>
        <taxon>Bacillota</taxon>
        <taxon>Bacilli</taxon>
        <taxon>Bacillales</taxon>
        <taxon>Paenibacillaceae</taxon>
        <taxon>Cohnella</taxon>
    </lineage>
</organism>
<sequence length="3342" mass="378546">MIDKQRQNGTEVHADYEIDKQYWLKQLQGNPAPSAFPFDFTIADRSSRRIDEISVPIPDALAAKLTSASNGSDLGLYMILLSGILYLLHKYTQHTDLVIGCPALRGDAPRLNHMLPVRVEIDGEITFKEWMSSIKRAVADALRHDRFPLQQLRRDAALSRVIVLLDPLQEQSHAKSADADMLLSFAKDIDSLRLTLQFDAGLYHDQTVHAIANQSIAYYSSVMDFPGCRLSEIELLAPQEKERLAGFNGAAATYPREKTIHRLFEEQAEKTPDAVAVAYEGSRLTYAELNRRANRLARTLRAQGVQADQLVGIMAERSPETIVSILAVVKAGGAYVPVDPDYPQERIAYMLADSGVKVLLMQRQQRERVSFTGTVVYVDDPSAYDADGANLEPISGPDHLAYVIYTSGSTGNPKGALIEHKNVVRLLFNSDNLFDFGAEDTWTLFHSFCFDFSVWEMYGALLNGGKLVIVPSLTARNPEQFLRLLQDEQVTILNQTPTYFYQVVQADQTYDVRNLRLRKVIFGGEALSPYALKDWKAKYPNTQLINMYGITETTVHVTYKEITELEIEQAKSNIGKAIPTLQAYILDDNGRLLPIGMQGELYVAGDGLARGYLNRPELTAEKFVTHPFSPGERMYRTGDLARWLPDGNLEYLGRIDHQVKIRGYRIELGEVEAQLLKAAAVQEAIVIAREDGAGQKELCAYFVSDRPRAAGELRETLGQTLPSYMIPAYYVQLEQMPLTSNGKIDRKALPAPQDIVQSGASYQAPRNTVEEKFAQAWQEVLGLAQVGIHDPFFAIGGDSIKVIRIISKINQQLRTSITVADFYTSPTIAELAVLAESRPAAGDEREKGLRMVADIKEKIAAETAERPLPEHTEDYYPLSNIQMSMVFYSKMMPQQPIYHDQFFFLLEMPGFDWDTFQRSITVLAQRHPILRTSFDLQSYSAPLQIVHRNRLPQVELTDLTERRESEQEQAIRAYMAQDLQDKFKFDGDLMWRLRAFRLTDRELCLVLSFHHAILDGWSVATFNKELIETYSALVAGKPYTFPALKATYKDYVAIQQSRQESEETRRFWKDCLQGYTRNKLPFNLAGKVIGEQAGNAIYRKQVDPRTWGSLVKFSQQHRYTMREICFSAYLYLMHVLTTEHDLVTGIVTHDRPQIEDGDAMLGCFLNTLPFRIDVDRKLTRLKFLEQVKIRMHDMFAHELFLVDIAQEVGDAKGDLSNPLFDALFNYTDFHVMDGLENNAFMRASERRIELSSSEMTNTLFDLEVSSAMDQTYIQIKYAQTHFHKTEIETAFDLYVRILQAFADHPGSALQEIPVLSDAERKRILYDFNATETAYAKEKTLHALLEEQAERTPNLVALKQDQAVMTYGELNGQANKVARMLIDRGVKTGDHVGLAAERGFDMIVGMYGILKAGAAYVPIDPEYPDDRKDYICRNAETMALLADRDYGLAIENTVPLDAGTYAQYPDNDLALPKDSGDLAYIIYTSGSTGTPKGVMIEHHSAVNLVQWVNKRFEVGERDTLLFVTSMCFDLSVYDVFGTLACGGKVVIARKEQVQNHVELIRLMKEENVTFWDSVPSTMNHLVNMIEQEEPSFLQRSLRLVFLSGDWIPVPLPNAIRSFFPNAEVIALGGATEATVWSNYYPVQAVEKTQTSIPYGNPMDNNTFYILDDQMSPVPYGVAGELYIGGVGVARGYMNDSEKTANSFVPNPFIDEPGSTMYKTGDLGRMLPSGAMEFLGRKDHQVKIRGFRVELGEIESHLFKHEQIREAVVLSKQDADGVAYLCAYVVFHETMTSQELREYLSAKLPGYMVPSAFVTLERLPLTSNGKIDRKALPEPERHTRSDSAESKPRTGLESQLARIWQDVLGLDEINRDDNFFEIGGHSLRATSLVTKLHKEMNISFPLREVFEFPTIEQMAQAIEGLQQNAYFTIPVVEERETYPVSSAQKRLYILSQIEDGVTSYNVPAVLTVEGAIDRTRLEATIRRLINRHETLRTSFELVDGEPMQRVHKTVEFVAEYSQLGNEDLEARVRRFVRAFDLGQAPLFRIELIELEAERHVLLFDMHHIVTDGTSMGILVREFSSLYAGEDLPPLRIQYKDYSDWQRQQMHSERYRQQENHWLETFAGELPVLDLFTDFPRPAVRSFEGSHVEFVVPKELTERLRRLAANSGSTLYMVLMAAYTTLLHHYSGQEDIVVGTPIAGRLSADLEPLIGMFINTLAIRNYPTKDKAFLEYLADVKENALRAYENQDYPFEELVSKLNVTRDLSRNPLFDAMFVLQNTENGKLEVESLSFLPNVQEHAIAKFDLTLTVVELGDELSCSLEYSNALFNEATIRRMSGHFVQLSRSIVDQPDEKIGSLTLMTPSETEQIVRSFNDTKADYPREKTIQQLFEEQVAKTPNHVAVVFADRQLTYRELNERANQLARGLREQGVRSESVVGILVERSLEMMIGILGILKAGGAYLPIDPDYPQERIQYMLEDSRAKHLLSQKSISVPAAYDGIRLDIDDNLYELHDDSNLELEQASKRLAYIIYTSGSTGKPKGVMLEHRSVINFIQGMKDRIDFSADKTILSLTTISFDIFVLETIVPLTQGSKVVIGSADDQQDPKLISDLVNNHRVNIVQMTPSRMQLWMSDPTHASGIRQLTEILIGGEAFPAKLRNELRQAASARIYNLYGPTETTVWSAMSEIGADDGISIGSPIANTQIYIVNDGDRLQPIGAIGELCIAGDGLARGYWNREDLTAEKFVDNPFRPGTKMYRTGDLARWLPGGNLEYAGRADHQVKIRGYRIELGEVEDQLRKLASVQEAVVVARNDDNGHKSLCAYYVADAEWSVGELRGALAARLPGYMVPSHFVRLDRLPLTPNGKIDRKRLPAPESNRALISAYEAPSNSTEEQLAEIWQEVLRVPVVGAHDNFFELGGNSLNSIQVIARTNTLQLNLSVKDIWDYQTIRRITENKRLNHSATAVKANRRFNRSFEVTYDYPYYYPCLIAVMYEKMKHQFGYSLARGFLPVFDGLALPTIEFGRSEQGVNRKKYCKLPSVPFIGLIKMMEKTGISFDFIAYPSLEEGIAAIDRSLSNNEIVAIGGVTYYLNYSPDYKLPEEECRERLKKPAANVPFDHSLLVIDRTESGYIVYDTSYQFFGEIPSEDLHQSFSGYRDLSFMDTIPRLTDYSYRVFQTNKRAPGPDELEDRQWELTMFIELIKNWLTLQERDYEAEGTVYSQFAGMGAINEMMNILRDERFLTDVQADRTFLSAVLIDWKYNFVFLRDVLDDLSKSFAEFKGSSRRIDEIISSFGEAYNDSLTLNADNGIPFARRLESTLEGIHSQLSLHLPQWSELASKYRNEHSPRN</sequence>
<name>A0A7G5C4N7_9BACL</name>
<dbReference type="SMART" id="SM00823">
    <property type="entry name" value="PKS_PP"/>
    <property type="match status" value="3"/>
</dbReference>
<dbReference type="InterPro" id="IPR006162">
    <property type="entry name" value="Ppantetheine_attach_site"/>
</dbReference>
<comment type="cofactor">
    <cofactor evidence="1">
        <name>pantetheine 4'-phosphate</name>
        <dbReference type="ChEBI" id="CHEBI:47942"/>
    </cofactor>
</comment>
<dbReference type="RefSeq" id="WP_182300407.1">
    <property type="nucleotide sequence ID" value="NZ_CP041969.1"/>
</dbReference>
<feature type="domain" description="Carrier" evidence="10">
    <location>
        <begin position="1845"/>
        <end position="1920"/>
    </location>
</feature>
<dbReference type="SUPFAM" id="SSF52777">
    <property type="entry name" value="CoA-dependent acyltransferases"/>
    <property type="match status" value="5"/>
</dbReference>
<dbReference type="GO" id="GO:0017000">
    <property type="term" value="P:antibiotic biosynthetic process"/>
    <property type="evidence" value="ECO:0007669"/>
    <property type="project" value="UniProtKB-KW"/>
</dbReference>
<keyword evidence="4" id="KW-0597">Phosphoprotein</keyword>
<dbReference type="NCBIfam" id="TIGR01733">
    <property type="entry name" value="AA-adenyl-dom"/>
    <property type="match status" value="3"/>
</dbReference>
<dbReference type="FunFam" id="2.30.38.10:FF:000001">
    <property type="entry name" value="Non-ribosomal peptide synthetase PvdI"/>
    <property type="match status" value="3"/>
</dbReference>
<dbReference type="InterPro" id="IPR020845">
    <property type="entry name" value="AMP-binding_CS"/>
</dbReference>
<dbReference type="PANTHER" id="PTHR45527:SF1">
    <property type="entry name" value="FATTY ACID SYNTHASE"/>
    <property type="match status" value="1"/>
</dbReference>
<evidence type="ECO:0000256" key="4">
    <source>
        <dbReference type="ARBA" id="ARBA00022553"/>
    </source>
</evidence>
<evidence type="ECO:0000256" key="8">
    <source>
        <dbReference type="ARBA" id="ARBA00023268"/>
    </source>
</evidence>
<dbReference type="InterPro" id="IPR023213">
    <property type="entry name" value="CAT-like_dom_sf"/>
</dbReference>
<dbReference type="EMBL" id="CP041969">
    <property type="protein sequence ID" value="QMV44171.1"/>
    <property type="molecule type" value="Genomic_DNA"/>
</dbReference>
<feature type="domain" description="Carrier" evidence="10">
    <location>
        <begin position="764"/>
        <end position="839"/>
    </location>
</feature>
<dbReference type="Gene3D" id="3.30.559.10">
    <property type="entry name" value="Chloramphenicol acetyltransferase-like domain"/>
    <property type="match status" value="2"/>
</dbReference>
<keyword evidence="12" id="KW-1185">Reference proteome</keyword>
<dbReference type="GO" id="GO:0031177">
    <property type="term" value="F:phosphopantetheine binding"/>
    <property type="evidence" value="ECO:0007669"/>
    <property type="project" value="InterPro"/>
</dbReference>
<evidence type="ECO:0000256" key="3">
    <source>
        <dbReference type="ARBA" id="ARBA00022450"/>
    </source>
</evidence>
<dbReference type="FunFam" id="3.40.50.980:FF:000001">
    <property type="entry name" value="Non-ribosomal peptide synthetase"/>
    <property type="match status" value="2"/>
</dbReference>
<dbReference type="Gene3D" id="2.30.38.10">
    <property type="entry name" value="Luciferase, Domain 3"/>
    <property type="match status" value="3"/>
</dbReference>
<dbReference type="FunFam" id="3.30.300.30:FF:000010">
    <property type="entry name" value="Enterobactin synthetase component F"/>
    <property type="match status" value="3"/>
</dbReference>
<evidence type="ECO:0000256" key="9">
    <source>
        <dbReference type="SAM" id="MobiDB-lite"/>
    </source>
</evidence>
<dbReference type="InterPro" id="IPR020806">
    <property type="entry name" value="PKS_PP-bd"/>
</dbReference>
<dbReference type="Gene3D" id="3.40.50.980">
    <property type="match status" value="6"/>
</dbReference>
<dbReference type="Gene3D" id="3.30.300.30">
    <property type="match status" value="3"/>
</dbReference>
<feature type="region of interest" description="Disordered" evidence="9">
    <location>
        <begin position="1824"/>
        <end position="1848"/>
    </location>
</feature>
<evidence type="ECO:0000256" key="1">
    <source>
        <dbReference type="ARBA" id="ARBA00001957"/>
    </source>
</evidence>
<dbReference type="InterPro" id="IPR000873">
    <property type="entry name" value="AMP-dep_synth/lig_dom"/>
</dbReference>
<dbReference type="Pfam" id="PF00668">
    <property type="entry name" value="Condensation"/>
    <property type="match status" value="3"/>
</dbReference>
<proteinExistence type="inferred from homology"/>
<evidence type="ECO:0000256" key="5">
    <source>
        <dbReference type="ARBA" id="ARBA00022598"/>
    </source>
</evidence>
<protein>
    <submittedName>
        <fullName evidence="11">Amino acid adenylation domain-containing protein</fullName>
    </submittedName>
</protein>
<reference evidence="11 12" key="1">
    <citation type="submission" date="2019-07" db="EMBL/GenBank/DDBJ databases">
        <authorList>
            <person name="Kim J.K."/>
            <person name="Cheong H.-M."/>
            <person name="Choi Y."/>
            <person name="Hwang K.J."/>
            <person name="Lee S."/>
            <person name="Choi C."/>
        </authorList>
    </citation>
    <scope>NUCLEOTIDE SEQUENCE [LARGE SCALE GENOMIC DNA]</scope>
    <source>
        <strain evidence="11 12">KS 22</strain>
    </source>
</reference>
<dbReference type="FunFam" id="1.10.1200.10:FF:000005">
    <property type="entry name" value="Nonribosomal peptide synthetase 1"/>
    <property type="match status" value="3"/>
</dbReference>
<feature type="domain" description="Carrier" evidence="10">
    <location>
        <begin position="2880"/>
        <end position="2954"/>
    </location>
</feature>
<evidence type="ECO:0000256" key="2">
    <source>
        <dbReference type="ARBA" id="ARBA00006432"/>
    </source>
</evidence>
<keyword evidence="6" id="KW-0677">Repeat</keyword>
<dbReference type="CDD" id="cd17643">
    <property type="entry name" value="A_NRPS_Cytc1-like"/>
    <property type="match status" value="1"/>
</dbReference>
<dbReference type="PANTHER" id="PTHR45527">
    <property type="entry name" value="NONRIBOSOMAL PEPTIDE SYNTHETASE"/>
    <property type="match status" value="1"/>
</dbReference>
<comment type="similarity">
    <text evidence="2">Belongs to the ATP-dependent AMP-binding enzyme family.</text>
</comment>
<evidence type="ECO:0000313" key="11">
    <source>
        <dbReference type="EMBL" id="QMV44171.1"/>
    </source>
</evidence>
<dbReference type="GO" id="GO:0016874">
    <property type="term" value="F:ligase activity"/>
    <property type="evidence" value="ECO:0007669"/>
    <property type="project" value="UniProtKB-KW"/>
</dbReference>
<dbReference type="FunFam" id="3.40.50.12780:FF:000012">
    <property type="entry name" value="Non-ribosomal peptide synthetase"/>
    <property type="match status" value="3"/>
</dbReference>
<dbReference type="InterPro" id="IPR010071">
    <property type="entry name" value="AA_adenyl_dom"/>
</dbReference>
<evidence type="ECO:0000256" key="6">
    <source>
        <dbReference type="ARBA" id="ARBA00022737"/>
    </source>
</evidence>
<dbReference type="SUPFAM" id="SSF47336">
    <property type="entry name" value="ACP-like"/>
    <property type="match status" value="3"/>
</dbReference>
<keyword evidence="8" id="KW-0511">Multifunctional enzyme</keyword>
<dbReference type="Pfam" id="PF13193">
    <property type="entry name" value="AMP-binding_C"/>
    <property type="match status" value="3"/>
</dbReference>
<dbReference type="CDD" id="cd05930">
    <property type="entry name" value="A_NRPS"/>
    <property type="match status" value="1"/>
</dbReference>
<dbReference type="InterPro" id="IPR036736">
    <property type="entry name" value="ACP-like_sf"/>
</dbReference>
<dbReference type="InterPro" id="IPR001242">
    <property type="entry name" value="Condensation_dom"/>
</dbReference>
<dbReference type="GO" id="GO:0005829">
    <property type="term" value="C:cytosol"/>
    <property type="evidence" value="ECO:0007669"/>
    <property type="project" value="TreeGrafter"/>
</dbReference>
<dbReference type="Pfam" id="PF00501">
    <property type="entry name" value="AMP-binding"/>
    <property type="match status" value="3"/>
</dbReference>